<evidence type="ECO:0000256" key="1">
    <source>
        <dbReference type="SAM" id="MobiDB-lite"/>
    </source>
</evidence>
<evidence type="ECO:0000313" key="3">
    <source>
        <dbReference type="EnsemblMetazoa" id="ASIC018557-PA"/>
    </source>
</evidence>
<dbReference type="EMBL" id="ATLV01024081">
    <property type="status" value="NOT_ANNOTATED_CDS"/>
    <property type="molecule type" value="Genomic_DNA"/>
</dbReference>
<organism evidence="2">
    <name type="scientific">Anopheles sinensis</name>
    <name type="common">Mosquito</name>
    <dbReference type="NCBI Taxonomy" id="74873"/>
    <lineage>
        <taxon>Eukaryota</taxon>
        <taxon>Metazoa</taxon>
        <taxon>Ecdysozoa</taxon>
        <taxon>Arthropoda</taxon>
        <taxon>Hexapoda</taxon>
        <taxon>Insecta</taxon>
        <taxon>Pterygota</taxon>
        <taxon>Neoptera</taxon>
        <taxon>Endopterygota</taxon>
        <taxon>Diptera</taxon>
        <taxon>Nematocera</taxon>
        <taxon>Culicoidea</taxon>
        <taxon>Culicidae</taxon>
        <taxon>Anophelinae</taxon>
        <taxon>Anopheles</taxon>
    </lineage>
</organism>
<accession>A0A084WJX3</accession>
<sequence length="115" mass="12699">MDRVQRSDLTAKYRRHPLPRACSHKTPHDLLGEQLKRLETSVGDEGAIEKIPNETSQTGGRVSCHEERRQEGGGGLAWVIDGRTTEHASALLLAPTANFPARLDQGSASDAFRRR</sequence>
<dbReference type="VEuPathDB" id="VectorBase:ASIC018557"/>
<protein>
    <submittedName>
        <fullName evidence="2 3">Uncharacterized protein</fullName>
    </submittedName>
</protein>
<feature type="region of interest" description="Disordered" evidence="1">
    <location>
        <begin position="1"/>
        <end position="26"/>
    </location>
</feature>
<proteinExistence type="predicted"/>
<feature type="compositionally biased region" description="Basic and acidic residues" evidence="1">
    <location>
        <begin position="1"/>
        <end position="11"/>
    </location>
</feature>
<gene>
    <name evidence="2" type="ORF">ZHAS_00018557</name>
</gene>
<dbReference type="AlphaFoldDB" id="A0A084WJX3"/>
<reference evidence="2 4" key="1">
    <citation type="journal article" date="2014" name="BMC Genomics">
        <title>Genome sequence of Anopheles sinensis provides insight into genetics basis of mosquito competence for malaria parasites.</title>
        <authorList>
            <person name="Zhou D."/>
            <person name="Zhang D."/>
            <person name="Ding G."/>
            <person name="Shi L."/>
            <person name="Hou Q."/>
            <person name="Ye Y."/>
            <person name="Xu Y."/>
            <person name="Zhou H."/>
            <person name="Xiong C."/>
            <person name="Li S."/>
            <person name="Yu J."/>
            <person name="Hong S."/>
            <person name="Yu X."/>
            <person name="Zou P."/>
            <person name="Chen C."/>
            <person name="Chang X."/>
            <person name="Wang W."/>
            <person name="Lv Y."/>
            <person name="Sun Y."/>
            <person name="Ma L."/>
            <person name="Shen B."/>
            <person name="Zhu C."/>
        </authorList>
    </citation>
    <scope>NUCLEOTIDE SEQUENCE [LARGE SCALE GENOMIC DNA]</scope>
</reference>
<dbReference type="Proteomes" id="UP000030765">
    <property type="component" value="Unassembled WGS sequence"/>
</dbReference>
<dbReference type="EnsemblMetazoa" id="ASIC018557-RA">
    <property type="protein sequence ID" value="ASIC018557-PA"/>
    <property type="gene ID" value="ASIC018557"/>
</dbReference>
<evidence type="ECO:0000313" key="4">
    <source>
        <dbReference type="Proteomes" id="UP000030765"/>
    </source>
</evidence>
<feature type="compositionally biased region" description="Basic residues" evidence="1">
    <location>
        <begin position="12"/>
        <end position="25"/>
    </location>
</feature>
<evidence type="ECO:0000313" key="2">
    <source>
        <dbReference type="EMBL" id="KFB50517.1"/>
    </source>
</evidence>
<name>A0A084WJX3_ANOSI</name>
<keyword evidence="4" id="KW-1185">Reference proteome</keyword>
<reference evidence="3" key="2">
    <citation type="submission" date="2020-05" db="UniProtKB">
        <authorList>
            <consortium name="EnsemblMetazoa"/>
        </authorList>
    </citation>
    <scope>IDENTIFICATION</scope>
</reference>
<dbReference type="EMBL" id="KE525348">
    <property type="protein sequence ID" value="KFB50517.1"/>
    <property type="molecule type" value="Genomic_DNA"/>
</dbReference>